<dbReference type="Proteomes" id="UP000095280">
    <property type="component" value="Unplaced"/>
</dbReference>
<protein>
    <submittedName>
        <fullName evidence="3">DUF3011 domain-containing protein</fullName>
    </submittedName>
</protein>
<dbReference type="Pfam" id="PF01822">
    <property type="entry name" value="WSC"/>
    <property type="match status" value="1"/>
</dbReference>
<accession>A0A1I8J604</accession>
<dbReference type="InterPro" id="IPR002889">
    <property type="entry name" value="WSC_carb-bd"/>
</dbReference>
<feature type="domain" description="WSC" evidence="1">
    <location>
        <begin position="19"/>
        <end position="63"/>
    </location>
</feature>
<proteinExistence type="predicted"/>
<dbReference type="WBParaSite" id="maker-uti_cns_0045920-snap-gene-0.9-mRNA-1">
    <property type="protein sequence ID" value="maker-uti_cns_0045920-snap-gene-0.9-mRNA-1"/>
    <property type="gene ID" value="maker-uti_cns_0045920-snap-gene-0.9"/>
</dbReference>
<dbReference type="AlphaFoldDB" id="A0A1I8J604"/>
<sequence>MSLARLALHLAVLSVALAAFCGAATIKRSTGMQARDWCHCGNSYGRYGQVADSECKLKCSGNIWKDNYWVSGGTCGGHWRNEVYSTGL</sequence>
<evidence type="ECO:0000259" key="1">
    <source>
        <dbReference type="Pfam" id="PF01822"/>
    </source>
</evidence>
<reference evidence="3" key="1">
    <citation type="submission" date="2016-11" db="UniProtKB">
        <authorList>
            <consortium name="WormBaseParasite"/>
        </authorList>
    </citation>
    <scope>IDENTIFICATION</scope>
</reference>
<evidence type="ECO:0000313" key="3">
    <source>
        <dbReference type="WBParaSite" id="maker-uti_cns_0045920-snap-gene-0.9-mRNA-1"/>
    </source>
</evidence>
<evidence type="ECO:0000313" key="2">
    <source>
        <dbReference type="Proteomes" id="UP000095280"/>
    </source>
</evidence>
<name>A0A1I8J604_9PLAT</name>
<organism evidence="2 3">
    <name type="scientific">Macrostomum lignano</name>
    <dbReference type="NCBI Taxonomy" id="282301"/>
    <lineage>
        <taxon>Eukaryota</taxon>
        <taxon>Metazoa</taxon>
        <taxon>Spiralia</taxon>
        <taxon>Lophotrochozoa</taxon>
        <taxon>Platyhelminthes</taxon>
        <taxon>Rhabditophora</taxon>
        <taxon>Macrostomorpha</taxon>
        <taxon>Macrostomida</taxon>
        <taxon>Macrostomidae</taxon>
        <taxon>Macrostomum</taxon>
    </lineage>
</organism>
<keyword evidence="2" id="KW-1185">Reference proteome</keyword>